<evidence type="ECO:0000256" key="1">
    <source>
        <dbReference type="ARBA" id="ARBA00023015"/>
    </source>
</evidence>
<dbReference type="InterPro" id="IPR036390">
    <property type="entry name" value="WH_DNA-bd_sf"/>
</dbReference>
<dbReference type="EMBL" id="CAADFC020000016">
    <property type="protein sequence ID" value="VIO72763.1"/>
    <property type="molecule type" value="Genomic_DNA"/>
</dbReference>
<accession>A0A508TCL3</accession>
<dbReference type="GO" id="GO:0003677">
    <property type="term" value="F:DNA binding"/>
    <property type="evidence" value="ECO:0007669"/>
    <property type="project" value="UniProtKB-KW"/>
</dbReference>
<dbReference type="Pfam" id="PF09339">
    <property type="entry name" value="HTH_IclR"/>
    <property type="match status" value="1"/>
</dbReference>
<gene>
    <name evidence="6" type="primary">kdgR_1</name>
    <name evidence="6" type="ORF">CI1B_44100</name>
</gene>
<keyword evidence="1" id="KW-0805">Transcription regulation</keyword>
<feature type="domain" description="IclR-ED" evidence="5">
    <location>
        <begin position="69"/>
        <end position="251"/>
    </location>
</feature>
<keyword evidence="7" id="KW-1185">Reference proteome</keyword>
<evidence type="ECO:0000256" key="3">
    <source>
        <dbReference type="ARBA" id="ARBA00023163"/>
    </source>
</evidence>
<dbReference type="InterPro" id="IPR029016">
    <property type="entry name" value="GAF-like_dom_sf"/>
</dbReference>
<dbReference type="AlphaFoldDB" id="A0A508TCL3"/>
<sequence>MANATIKSARRVIEIMEFFDRKRRPIGLKEICDGLGYPVSSGAAMLKSLMLLGYLEYDKASRTYLPTMRIAVLGRWVADQLFSEARMLPLMEELRERTRETIILGTQSEIRAQYVHVLRSPQPLSYSAEPGSLRPLTRSGVGLVLLSTKSDPEIDTLVYRSNYDEPNRSRRVALKDVMEKVSGIRKQGYFFSCHLYTEGVGVIAMPLPAAPYNRTFVVALGGPVRRLEKNLAANLTAMRKAIRTLLPPQIT</sequence>
<dbReference type="Gene3D" id="3.30.450.40">
    <property type="match status" value="1"/>
</dbReference>
<name>A0A508TCL3_9BRAD</name>
<evidence type="ECO:0000313" key="7">
    <source>
        <dbReference type="Proteomes" id="UP000328092"/>
    </source>
</evidence>
<feature type="domain" description="HTH iclR-type" evidence="4">
    <location>
        <begin position="6"/>
        <end position="68"/>
    </location>
</feature>
<evidence type="ECO:0000259" key="4">
    <source>
        <dbReference type="PROSITE" id="PS51077"/>
    </source>
</evidence>
<evidence type="ECO:0000313" key="6">
    <source>
        <dbReference type="EMBL" id="VIO72763.1"/>
    </source>
</evidence>
<dbReference type="SUPFAM" id="SSF55781">
    <property type="entry name" value="GAF domain-like"/>
    <property type="match status" value="1"/>
</dbReference>
<evidence type="ECO:0000259" key="5">
    <source>
        <dbReference type="PROSITE" id="PS51078"/>
    </source>
</evidence>
<dbReference type="PROSITE" id="PS51077">
    <property type="entry name" value="HTH_ICLR"/>
    <property type="match status" value="1"/>
</dbReference>
<reference evidence="6" key="1">
    <citation type="submission" date="2019-02" db="EMBL/GenBank/DDBJ databases">
        <authorList>
            <person name="Pothier F.J."/>
        </authorList>
    </citation>
    <scope>NUCLEOTIDE SEQUENCE</scope>
    <source>
        <strain evidence="6">CI-1B</strain>
    </source>
</reference>
<keyword evidence="3" id="KW-0804">Transcription</keyword>
<dbReference type="GO" id="GO:0045892">
    <property type="term" value="P:negative regulation of DNA-templated transcription"/>
    <property type="evidence" value="ECO:0007669"/>
    <property type="project" value="TreeGrafter"/>
</dbReference>
<dbReference type="SUPFAM" id="SSF46785">
    <property type="entry name" value="Winged helix' DNA-binding domain"/>
    <property type="match status" value="1"/>
</dbReference>
<keyword evidence="2" id="KW-0238">DNA-binding</keyword>
<evidence type="ECO:0000256" key="2">
    <source>
        <dbReference type="ARBA" id="ARBA00023125"/>
    </source>
</evidence>
<dbReference type="GO" id="GO:0003700">
    <property type="term" value="F:DNA-binding transcription factor activity"/>
    <property type="evidence" value="ECO:0007669"/>
    <property type="project" value="TreeGrafter"/>
</dbReference>
<dbReference type="InterPro" id="IPR014757">
    <property type="entry name" value="Tscrpt_reg_IclR_C"/>
</dbReference>
<dbReference type="PANTHER" id="PTHR30136">
    <property type="entry name" value="HELIX-TURN-HELIX TRANSCRIPTIONAL REGULATOR, ICLR FAMILY"/>
    <property type="match status" value="1"/>
</dbReference>
<protein>
    <submittedName>
        <fullName evidence="6">Transcriptional regulator KdgR</fullName>
    </submittedName>
</protein>
<dbReference type="Gene3D" id="1.10.10.10">
    <property type="entry name" value="Winged helix-like DNA-binding domain superfamily/Winged helix DNA-binding domain"/>
    <property type="match status" value="1"/>
</dbReference>
<dbReference type="Proteomes" id="UP000328092">
    <property type="component" value="Unassembled WGS sequence"/>
</dbReference>
<dbReference type="PROSITE" id="PS51078">
    <property type="entry name" value="ICLR_ED"/>
    <property type="match status" value="1"/>
</dbReference>
<dbReference type="SMART" id="SM00346">
    <property type="entry name" value="HTH_ICLR"/>
    <property type="match status" value="1"/>
</dbReference>
<organism evidence="6 7">
    <name type="scientific">Bradyrhizobium ivorense</name>
    <dbReference type="NCBI Taxonomy" id="2511166"/>
    <lineage>
        <taxon>Bacteria</taxon>
        <taxon>Pseudomonadati</taxon>
        <taxon>Pseudomonadota</taxon>
        <taxon>Alphaproteobacteria</taxon>
        <taxon>Hyphomicrobiales</taxon>
        <taxon>Nitrobacteraceae</taxon>
        <taxon>Bradyrhizobium</taxon>
    </lineage>
</organism>
<dbReference type="InterPro" id="IPR005471">
    <property type="entry name" value="Tscrpt_reg_IclR_N"/>
</dbReference>
<dbReference type="Pfam" id="PF01614">
    <property type="entry name" value="IclR_C"/>
    <property type="match status" value="1"/>
</dbReference>
<dbReference type="OrthoDB" id="1634354at2"/>
<dbReference type="InterPro" id="IPR050707">
    <property type="entry name" value="HTH_MetabolicPath_Reg"/>
</dbReference>
<dbReference type="PANTHER" id="PTHR30136:SF35">
    <property type="entry name" value="HTH-TYPE TRANSCRIPTIONAL REGULATOR RV1719"/>
    <property type="match status" value="1"/>
</dbReference>
<dbReference type="InterPro" id="IPR036388">
    <property type="entry name" value="WH-like_DNA-bd_sf"/>
</dbReference>
<proteinExistence type="predicted"/>
<dbReference type="RefSeq" id="WP_139861588.1">
    <property type="nucleotide sequence ID" value="NZ_CAADFC020000016.1"/>
</dbReference>
<comment type="caution">
    <text evidence="6">The sequence shown here is derived from an EMBL/GenBank/DDBJ whole genome shotgun (WGS) entry which is preliminary data.</text>
</comment>